<protein>
    <submittedName>
        <fullName evidence="2">DNA-binding protein</fullName>
    </submittedName>
</protein>
<evidence type="ECO:0000313" key="2">
    <source>
        <dbReference type="EMBL" id="GLX71405.1"/>
    </source>
</evidence>
<evidence type="ECO:0000259" key="1">
    <source>
        <dbReference type="PROSITE" id="PS50965"/>
    </source>
</evidence>
<dbReference type="InterPro" id="IPR013498">
    <property type="entry name" value="Topo_IA_Znf"/>
</dbReference>
<name>A0ABQ6GMC7_9BACL</name>
<dbReference type="Pfam" id="PF01396">
    <property type="entry name" value="Zn_ribbon_Top1"/>
    <property type="match status" value="1"/>
</dbReference>
<reference evidence="2 3" key="1">
    <citation type="submission" date="2023-03" db="EMBL/GenBank/DDBJ databases">
        <title>Draft genome sequence of the bacteria which degrade cell wall of Tricholomamatutake.</title>
        <authorList>
            <person name="Konishi Y."/>
            <person name="Fukuta Y."/>
            <person name="Shirasaka N."/>
        </authorList>
    </citation>
    <scope>NUCLEOTIDE SEQUENCE [LARGE SCALE GENOMIC DNA]</scope>
    <source>
        <strain evidence="3">mu1</strain>
    </source>
</reference>
<dbReference type="Proteomes" id="UP001157114">
    <property type="component" value="Unassembled WGS sequence"/>
</dbReference>
<dbReference type="GO" id="GO:0003677">
    <property type="term" value="F:DNA binding"/>
    <property type="evidence" value="ECO:0007669"/>
    <property type="project" value="UniProtKB-KW"/>
</dbReference>
<keyword evidence="3" id="KW-1185">Reference proteome</keyword>
<dbReference type="InterPro" id="IPR011528">
    <property type="entry name" value="NERD"/>
</dbReference>
<proteinExistence type="predicted"/>
<dbReference type="EMBL" id="BSSQ01000032">
    <property type="protein sequence ID" value="GLX71405.1"/>
    <property type="molecule type" value="Genomic_DNA"/>
</dbReference>
<dbReference type="Gene3D" id="3.30.65.10">
    <property type="entry name" value="Bacterial Topoisomerase I, domain 1"/>
    <property type="match status" value="1"/>
</dbReference>
<accession>A0ABQ6GMC7</accession>
<sequence>MIYILLAIMFVILFVLKSPTIKGKIGEKSVVNKLGRLDNDKYIILNDVTIPKASGGTTQIDHIVVSIYGIFVIETKNYRGWITGNEHDEYWRQTIYKRKERLYNPIRQNFGHVKALEALLDDYADLKFIPIVSFSSRADLKVKVTSEVIYSTQLLKTIRQNQNIVMGIEDVKRIVGKISSANLTNRSTKREHVRDIKKAETVKKNKISNGECPKCGNHLVDRNGKYGKFKGCSNYPKCRFIAN</sequence>
<dbReference type="RefSeq" id="WP_284242211.1">
    <property type="nucleotide sequence ID" value="NZ_BSSQ01000032.1"/>
</dbReference>
<organism evidence="2 3">
    <name type="scientific">Paenibacillus glycanilyticus</name>
    <dbReference type="NCBI Taxonomy" id="126569"/>
    <lineage>
        <taxon>Bacteria</taxon>
        <taxon>Bacillati</taxon>
        <taxon>Bacillota</taxon>
        <taxon>Bacilli</taxon>
        <taxon>Bacillales</taxon>
        <taxon>Paenibacillaceae</taxon>
        <taxon>Paenibacillus</taxon>
    </lineage>
</organism>
<evidence type="ECO:0000313" key="3">
    <source>
        <dbReference type="Proteomes" id="UP001157114"/>
    </source>
</evidence>
<keyword evidence="2" id="KW-0238">DNA-binding</keyword>
<feature type="domain" description="NERD" evidence="1">
    <location>
        <begin position="22"/>
        <end position="139"/>
    </location>
</feature>
<gene>
    <name evidence="2" type="ORF">MU1_57550</name>
</gene>
<dbReference type="SUPFAM" id="SSF57783">
    <property type="entry name" value="Zinc beta-ribbon"/>
    <property type="match status" value="1"/>
</dbReference>
<dbReference type="PROSITE" id="PS50965">
    <property type="entry name" value="NERD"/>
    <property type="match status" value="1"/>
</dbReference>
<comment type="caution">
    <text evidence="2">The sequence shown here is derived from an EMBL/GenBank/DDBJ whole genome shotgun (WGS) entry which is preliminary data.</text>
</comment>
<dbReference type="Pfam" id="PF08378">
    <property type="entry name" value="NERD"/>
    <property type="match status" value="1"/>
</dbReference>